<reference evidence="3 4" key="1">
    <citation type="journal article" date="2015" name="J. Microbiol.">
        <title>Sphingosinicella ginsenosidimutans sp. nov., with ginsenoside converting activity.</title>
        <authorList>
            <person name="Kim J.K."/>
            <person name="Kang M.S."/>
            <person name="Park S.C."/>
            <person name="Kim K.M."/>
            <person name="Choi K."/>
            <person name="Yoon M.H."/>
            <person name="Im W.T."/>
        </authorList>
    </citation>
    <scope>NUCLEOTIDE SEQUENCE [LARGE SCALE GENOMIC DNA]</scope>
    <source>
        <strain evidence="3 4">BS-11</strain>
    </source>
</reference>
<dbReference type="RefSeq" id="WP_147042799.1">
    <property type="nucleotide sequence ID" value="NZ_BAABIR010000003.1"/>
</dbReference>
<dbReference type="Proteomes" id="UP000321249">
    <property type="component" value="Unassembled WGS sequence"/>
</dbReference>
<evidence type="ECO:0000313" key="4">
    <source>
        <dbReference type="Proteomes" id="UP000321249"/>
    </source>
</evidence>
<dbReference type="InterPro" id="IPR025975">
    <property type="entry name" value="Polysacc_lyase"/>
</dbReference>
<gene>
    <name evidence="3" type="ORF">FRZ32_06790</name>
</gene>
<feature type="signal peptide" evidence="2">
    <location>
        <begin position="1"/>
        <end position="30"/>
    </location>
</feature>
<comment type="caution">
    <text evidence="3">The sequence shown here is derived from an EMBL/GenBank/DDBJ whole genome shotgun (WGS) entry which is preliminary data.</text>
</comment>
<accession>A0A5C6TT68</accession>
<dbReference type="Gene3D" id="2.60.120.200">
    <property type="match status" value="1"/>
</dbReference>
<organism evidence="3 4">
    <name type="scientific">Allosphingosinicella ginsenosidimutans</name>
    <dbReference type="NCBI Taxonomy" id="1176539"/>
    <lineage>
        <taxon>Bacteria</taxon>
        <taxon>Pseudomonadati</taxon>
        <taxon>Pseudomonadota</taxon>
        <taxon>Alphaproteobacteria</taxon>
        <taxon>Sphingomonadales</taxon>
        <taxon>Sphingomonadaceae</taxon>
        <taxon>Allosphingosinicella</taxon>
    </lineage>
</organism>
<keyword evidence="2" id="KW-0732">Signal</keyword>
<evidence type="ECO:0000313" key="3">
    <source>
        <dbReference type="EMBL" id="TXC63389.1"/>
    </source>
</evidence>
<protein>
    <recommendedName>
        <fullName evidence="5">Polysaccharide lyase</fullName>
    </recommendedName>
</protein>
<evidence type="ECO:0008006" key="5">
    <source>
        <dbReference type="Google" id="ProtNLM"/>
    </source>
</evidence>
<keyword evidence="4" id="KW-1185">Reference proteome</keyword>
<sequence>MARGFSTTSRIDRRLILGGLASLAFSGATAAPPRTISHQGDGRTPFANRGRLTLRSGIAYGAETPQQAHNIRIFPQRDINNPLIRIELRPGERRSNESATRERVEVRSDHSGRNGSERWYSGAFWIGDFVPDSVFNIIMQWHSDAASSRIGPWLRFSLPTGRVGQVTIAHRGTDTQGHDRPLTGVTLDLPTQTWHRFVVQARTGVTDGLLRVWIDGRRVIDWSGGPLGDFLPSGNRRASMGFMKFGFYRWALRPDREPVRSTALLWFANMEEGTNLSSRIHDPLPLPRIPAVD</sequence>
<dbReference type="EMBL" id="VOQQ01000001">
    <property type="protein sequence ID" value="TXC63389.1"/>
    <property type="molecule type" value="Genomic_DNA"/>
</dbReference>
<dbReference type="AlphaFoldDB" id="A0A5C6TT68"/>
<dbReference type="Pfam" id="PF14099">
    <property type="entry name" value="Polysacc_lyase"/>
    <property type="match status" value="1"/>
</dbReference>
<evidence type="ECO:0000256" key="2">
    <source>
        <dbReference type="SAM" id="SignalP"/>
    </source>
</evidence>
<dbReference type="OrthoDB" id="7177295at2"/>
<feature type="chain" id="PRO_5022980594" description="Polysaccharide lyase" evidence="2">
    <location>
        <begin position="31"/>
        <end position="293"/>
    </location>
</feature>
<evidence type="ECO:0000256" key="1">
    <source>
        <dbReference type="SAM" id="MobiDB-lite"/>
    </source>
</evidence>
<proteinExistence type="predicted"/>
<feature type="region of interest" description="Disordered" evidence="1">
    <location>
        <begin position="90"/>
        <end position="114"/>
    </location>
</feature>
<name>A0A5C6TT68_9SPHN</name>